<proteinExistence type="predicted"/>
<keyword evidence="2" id="KW-1185">Reference proteome</keyword>
<name>A0ACC6AJN2_NITWI</name>
<organism evidence="1 2">
    <name type="scientific">Nitrobacter winogradskyi</name>
    <name type="common">Nitrobacter agilis</name>
    <dbReference type="NCBI Taxonomy" id="913"/>
    <lineage>
        <taxon>Bacteria</taxon>
        <taxon>Pseudomonadati</taxon>
        <taxon>Pseudomonadota</taxon>
        <taxon>Alphaproteobacteria</taxon>
        <taxon>Hyphomicrobiales</taxon>
        <taxon>Nitrobacteraceae</taxon>
        <taxon>Nitrobacter</taxon>
    </lineage>
</organism>
<gene>
    <name evidence="1" type="ORF">J2S34_002324</name>
</gene>
<evidence type="ECO:0000313" key="2">
    <source>
        <dbReference type="Proteomes" id="UP001205486"/>
    </source>
</evidence>
<protein>
    <submittedName>
        <fullName evidence="1">Uncharacterized protein</fullName>
    </submittedName>
</protein>
<dbReference type="EMBL" id="JALJZS010000002">
    <property type="protein sequence ID" value="MCP1999876.1"/>
    <property type="molecule type" value="Genomic_DNA"/>
</dbReference>
<accession>A0ACC6AJN2</accession>
<sequence length="87" mass="9414">MLTHPTIDQLRALKAPGSRRLASLGVGRVSLITTWSGGPELRFPQCTTTTARQNDGMRITQKQPRKGSSASVRPQCSPRGTRPISSV</sequence>
<reference evidence="1" key="1">
    <citation type="submission" date="2022-03" db="EMBL/GenBank/DDBJ databases">
        <title>Interactions between chemoautotrophic and heterotrophic bacteria.</title>
        <authorList>
            <person name="Santoro A."/>
        </authorList>
    </citation>
    <scope>NUCLEOTIDE SEQUENCE</scope>
    <source>
        <strain evidence="1">Nb-106</strain>
    </source>
</reference>
<dbReference type="Proteomes" id="UP001205486">
    <property type="component" value="Unassembled WGS sequence"/>
</dbReference>
<evidence type="ECO:0000313" key="1">
    <source>
        <dbReference type="EMBL" id="MCP1999876.1"/>
    </source>
</evidence>
<comment type="caution">
    <text evidence="1">The sequence shown here is derived from an EMBL/GenBank/DDBJ whole genome shotgun (WGS) entry which is preliminary data.</text>
</comment>